<keyword evidence="2" id="KW-1185">Reference proteome</keyword>
<dbReference type="AlphaFoldDB" id="A0AAE1YAF9"/>
<sequence length="103" mass="11390">MMLNHSLVPRYLAELTHDGITTHVQHIVNVPADGSVDSTSLWRFMEHYYPSDDDEAYSILSLLGVPRGTPAATNDIPNSPIASYVSIEHRSSSSSNDFPYPSK</sequence>
<dbReference type="EMBL" id="JACGWO010000005">
    <property type="protein sequence ID" value="KAK4426578.1"/>
    <property type="molecule type" value="Genomic_DNA"/>
</dbReference>
<gene>
    <name evidence="1" type="ORF">Salat_1426400</name>
</gene>
<proteinExistence type="predicted"/>
<evidence type="ECO:0000313" key="2">
    <source>
        <dbReference type="Proteomes" id="UP001293254"/>
    </source>
</evidence>
<accession>A0AAE1YAF9</accession>
<reference evidence="1" key="2">
    <citation type="journal article" date="2024" name="Plant">
        <title>Genomic evolution and insights into agronomic trait innovations of Sesamum species.</title>
        <authorList>
            <person name="Miao H."/>
            <person name="Wang L."/>
            <person name="Qu L."/>
            <person name="Liu H."/>
            <person name="Sun Y."/>
            <person name="Le M."/>
            <person name="Wang Q."/>
            <person name="Wei S."/>
            <person name="Zheng Y."/>
            <person name="Lin W."/>
            <person name="Duan Y."/>
            <person name="Cao H."/>
            <person name="Xiong S."/>
            <person name="Wang X."/>
            <person name="Wei L."/>
            <person name="Li C."/>
            <person name="Ma Q."/>
            <person name="Ju M."/>
            <person name="Zhao R."/>
            <person name="Li G."/>
            <person name="Mu C."/>
            <person name="Tian Q."/>
            <person name="Mei H."/>
            <person name="Zhang T."/>
            <person name="Gao T."/>
            <person name="Zhang H."/>
        </authorList>
    </citation>
    <scope>NUCLEOTIDE SEQUENCE</scope>
    <source>
        <strain evidence="1">3651</strain>
    </source>
</reference>
<protein>
    <submittedName>
        <fullName evidence="1">Uncharacterized protein</fullName>
    </submittedName>
</protein>
<comment type="caution">
    <text evidence="1">The sequence shown here is derived from an EMBL/GenBank/DDBJ whole genome shotgun (WGS) entry which is preliminary data.</text>
</comment>
<organism evidence="1 2">
    <name type="scientific">Sesamum alatum</name>
    <dbReference type="NCBI Taxonomy" id="300844"/>
    <lineage>
        <taxon>Eukaryota</taxon>
        <taxon>Viridiplantae</taxon>
        <taxon>Streptophyta</taxon>
        <taxon>Embryophyta</taxon>
        <taxon>Tracheophyta</taxon>
        <taxon>Spermatophyta</taxon>
        <taxon>Magnoliopsida</taxon>
        <taxon>eudicotyledons</taxon>
        <taxon>Gunneridae</taxon>
        <taxon>Pentapetalae</taxon>
        <taxon>asterids</taxon>
        <taxon>lamiids</taxon>
        <taxon>Lamiales</taxon>
        <taxon>Pedaliaceae</taxon>
        <taxon>Sesamum</taxon>
    </lineage>
</organism>
<evidence type="ECO:0000313" key="1">
    <source>
        <dbReference type="EMBL" id="KAK4426578.1"/>
    </source>
</evidence>
<dbReference type="Proteomes" id="UP001293254">
    <property type="component" value="Unassembled WGS sequence"/>
</dbReference>
<name>A0AAE1YAF9_9LAMI</name>
<reference evidence="1" key="1">
    <citation type="submission" date="2020-06" db="EMBL/GenBank/DDBJ databases">
        <authorList>
            <person name="Li T."/>
            <person name="Hu X."/>
            <person name="Zhang T."/>
            <person name="Song X."/>
            <person name="Zhang H."/>
            <person name="Dai N."/>
            <person name="Sheng W."/>
            <person name="Hou X."/>
            <person name="Wei L."/>
        </authorList>
    </citation>
    <scope>NUCLEOTIDE SEQUENCE</scope>
    <source>
        <strain evidence="1">3651</strain>
        <tissue evidence="1">Leaf</tissue>
    </source>
</reference>